<keyword evidence="1" id="KW-0812">Transmembrane</keyword>
<protein>
    <submittedName>
        <fullName evidence="2">Uncharacterized protein</fullName>
    </submittedName>
</protein>
<gene>
    <name evidence="2" type="ORF">BAUCODRAFT_151412</name>
</gene>
<keyword evidence="1" id="KW-1133">Transmembrane helix</keyword>
<dbReference type="Proteomes" id="UP000011761">
    <property type="component" value="Unassembled WGS sequence"/>
</dbReference>
<evidence type="ECO:0000313" key="2">
    <source>
        <dbReference type="EMBL" id="EMC93040.1"/>
    </source>
</evidence>
<proteinExistence type="predicted"/>
<feature type="transmembrane region" description="Helical" evidence="1">
    <location>
        <begin position="161"/>
        <end position="178"/>
    </location>
</feature>
<dbReference type="AlphaFoldDB" id="M2N2Z8"/>
<sequence>MPLLAKNVLKELCPNSSVGEDCKVRYGWESTGGGANLGMSPVLRAFWLVTVAYMLTDKMARADALMALFANYVGASQPPDYAVTIPQPVAASTTTAAPKLTDVMGDSRSAFEDVPPHCTNDGVLMNCSGPLPVGTLQSPLPTGIVRSAASSAGLVVRRMGYTTWVAVPLAAAILYGFFTESRHSDRTIWKRTPRPWCEV</sequence>
<reference evidence="2 3" key="1">
    <citation type="journal article" date="2012" name="PLoS Pathog.">
        <title>Diverse lifestyles and strategies of plant pathogenesis encoded in the genomes of eighteen Dothideomycetes fungi.</title>
        <authorList>
            <person name="Ohm R.A."/>
            <person name="Feau N."/>
            <person name="Henrissat B."/>
            <person name="Schoch C.L."/>
            <person name="Horwitz B.A."/>
            <person name="Barry K.W."/>
            <person name="Condon B.J."/>
            <person name="Copeland A.C."/>
            <person name="Dhillon B."/>
            <person name="Glaser F."/>
            <person name="Hesse C.N."/>
            <person name="Kosti I."/>
            <person name="LaButti K."/>
            <person name="Lindquist E.A."/>
            <person name="Lucas S."/>
            <person name="Salamov A.A."/>
            <person name="Bradshaw R.E."/>
            <person name="Ciuffetti L."/>
            <person name="Hamelin R.C."/>
            <person name="Kema G.H.J."/>
            <person name="Lawrence C."/>
            <person name="Scott J.A."/>
            <person name="Spatafora J.W."/>
            <person name="Turgeon B.G."/>
            <person name="de Wit P.J.G.M."/>
            <person name="Zhong S."/>
            <person name="Goodwin S.B."/>
            <person name="Grigoriev I.V."/>
        </authorList>
    </citation>
    <scope>NUCLEOTIDE SEQUENCE [LARGE SCALE GENOMIC DNA]</scope>
    <source>
        <strain evidence="2 3">UAMH 10762</strain>
    </source>
</reference>
<keyword evidence="3" id="KW-1185">Reference proteome</keyword>
<evidence type="ECO:0000313" key="3">
    <source>
        <dbReference type="Proteomes" id="UP000011761"/>
    </source>
</evidence>
<dbReference type="KEGG" id="bcom:BAUCODRAFT_151412"/>
<organism evidence="2 3">
    <name type="scientific">Baudoinia panamericana (strain UAMH 10762)</name>
    <name type="common">Angels' share fungus</name>
    <name type="synonym">Baudoinia compniacensis (strain UAMH 10762)</name>
    <dbReference type="NCBI Taxonomy" id="717646"/>
    <lineage>
        <taxon>Eukaryota</taxon>
        <taxon>Fungi</taxon>
        <taxon>Dikarya</taxon>
        <taxon>Ascomycota</taxon>
        <taxon>Pezizomycotina</taxon>
        <taxon>Dothideomycetes</taxon>
        <taxon>Dothideomycetidae</taxon>
        <taxon>Mycosphaerellales</taxon>
        <taxon>Teratosphaeriaceae</taxon>
        <taxon>Baudoinia</taxon>
    </lineage>
</organism>
<dbReference type="HOGENOM" id="CLU_1371958_0_0_1"/>
<dbReference type="EMBL" id="KB445561">
    <property type="protein sequence ID" value="EMC93040.1"/>
    <property type="molecule type" value="Genomic_DNA"/>
</dbReference>
<dbReference type="GeneID" id="19109133"/>
<name>M2N2Z8_BAUPA</name>
<evidence type="ECO:0000256" key="1">
    <source>
        <dbReference type="SAM" id="Phobius"/>
    </source>
</evidence>
<keyword evidence="1" id="KW-0472">Membrane</keyword>
<accession>M2N2Z8</accession>
<dbReference type="RefSeq" id="XP_007680258.1">
    <property type="nucleotide sequence ID" value="XM_007682068.1"/>
</dbReference>